<dbReference type="Proteomes" id="UP000679388">
    <property type="component" value="Chromosome"/>
</dbReference>
<dbReference type="PIRSF" id="PIRSF000521">
    <property type="entry name" value="Transaminase_4ab_Lys_Orn"/>
    <property type="match status" value="1"/>
</dbReference>
<reference evidence="6" key="1">
    <citation type="submission" date="2020-07" db="EMBL/GenBank/DDBJ databases">
        <title>Acinetobacter junii strain YR7 chromosome and plasmid pNDM-YR7.</title>
        <authorList>
            <person name="Tang B."/>
        </authorList>
    </citation>
    <scope>NUCLEOTIDE SEQUENCE</scope>
    <source>
        <strain evidence="6">YR7</strain>
    </source>
</reference>
<dbReference type="GO" id="GO:0006526">
    <property type="term" value="P:L-arginine biosynthetic process"/>
    <property type="evidence" value="ECO:0007669"/>
    <property type="project" value="UniProtKB-UniRule"/>
</dbReference>
<gene>
    <name evidence="5" type="primary">argD</name>
    <name evidence="6" type="ORF">H2677_07490</name>
</gene>
<accession>A0AAX1MLX5</accession>
<protein>
    <recommendedName>
        <fullName evidence="5">Acetylornithine aminotransferase</fullName>
        <shortName evidence="5">ACOAT</shortName>
        <ecNumber evidence="5">2.6.1.11</ecNumber>
    </recommendedName>
</protein>
<evidence type="ECO:0000256" key="3">
    <source>
        <dbReference type="ARBA" id="ARBA00022679"/>
    </source>
</evidence>
<dbReference type="EMBL" id="CP059558">
    <property type="protein sequence ID" value="QUY37984.1"/>
    <property type="molecule type" value="Genomic_DNA"/>
</dbReference>
<keyword evidence="4 5" id="KW-0663">Pyridoxal phosphate</keyword>
<evidence type="ECO:0000256" key="4">
    <source>
        <dbReference type="ARBA" id="ARBA00022898"/>
    </source>
</evidence>
<dbReference type="GO" id="GO:0042802">
    <property type="term" value="F:identical protein binding"/>
    <property type="evidence" value="ECO:0007669"/>
    <property type="project" value="TreeGrafter"/>
</dbReference>
<dbReference type="HAMAP" id="MF_01107">
    <property type="entry name" value="ArgD_aminotrans_3"/>
    <property type="match status" value="1"/>
</dbReference>
<dbReference type="Pfam" id="PF00202">
    <property type="entry name" value="Aminotran_3"/>
    <property type="match status" value="1"/>
</dbReference>
<dbReference type="InterPro" id="IPR050103">
    <property type="entry name" value="Class-III_PLP-dep_AT"/>
</dbReference>
<dbReference type="SUPFAM" id="SSF53383">
    <property type="entry name" value="PLP-dependent transferases"/>
    <property type="match status" value="1"/>
</dbReference>
<keyword evidence="5" id="KW-0963">Cytoplasm</keyword>
<feature type="binding site" evidence="5">
    <location>
        <position position="287"/>
    </location>
    <ligand>
        <name>pyridoxal 5'-phosphate</name>
        <dbReference type="ChEBI" id="CHEBI:597326"/>
    </ligand>
</feature>
<evidence type="ECO:0000313" key="6">
    <source>
        <dbReference type="EMBL" id="QUY37984.1"/>
    </source>
</evidence>
<dbReference type="AlphaFoldDB" id="A0AAX1MLX5"/>
<proteinExistence type="inferred from homology"/>
<keyword evidence="2 5" id="KW-0028">Amino-acid biosynthesis</keyword>
<dbReference type="EC" id="2.6.1.11" evidence="5"/>
<dbReference type="InterPro" id="IPR015422">
    <property type="entry name" value="PyrdxlP-dep_Trfase_small"/>
</dbReference>
<dbReference type="PANTHER" id="PTHR11986">
    <property type="entry name" value="AMINOTRANSFERASE CLASS III"/>
    <property type="match status" value="1"/>
</dbReference>
<evidence type="ECO:0000256" key="5">
    <source>
        <dbReference type="HAMAP-Rule" id="MF_01107"/>
    </source>
</evidence>
<feature type="binding site" evidence="5">
    <location>
        <position position="140"/>
    </location>
    <ligand>
        <name>pyridoxal 5'-phosphate</name>
        <dbReference type="ChEBI" id="CHEBI:597326"/>
    </ligand>
</feature>
<dbReference type="FunFam" id="3.40.640.10:FF:000004">
    <property type="entry name" value="Acetylornithine aminotransferase"/>
    <property type="match status" value="1"/>
</dbReference>
<evidence type="ECO:0000256" key="1">
    <source>
        <dbReference type="ARBA" id="ARBA00022576"/>
    </source>
</evidence>
<feature type="binding site" evidence="5">
    <location>
        <begin position="108"/>
        <end position="109"/>
    </location>
    <ligand>
        <name>pyridoxal 5'-phosphate</name>
        <dbReference type="ChEBI" id="CHEBI:597326"/>
    </ligand>
</feature>
<keyword evidence="1 5" id="KW-0032">Aminotransferase</keyword>
<dbReference type="GO" id="GO:0005737">
    <property type="term" value="C:cytoplasm"/>
    <property type="evidence" value="ECO:0007669"/>
    <property type="project" value="UniProtKB-SubCell"/>
</dbReference>
<dbReference type="Gene3D" id="3.90.1150.10">
    <property type="entry name" value="Aspartate Aminotransferase, domain 1"/>
    <property type="match status" value="1"/>
</dbReference>
<comment type="miscellaneous">
    <text evidence="5">May also have succinyldiaminopimelate aminotransferase activity, thus carrying out the corresponding step in lysine biosynthesis.</text>
</comment>
<dbReference type="CDD" id="cd00610">
    <property type="entry name" value="OAT_like"/>
    <property type="match status" value="1"/>
</dbReference>
<comment type="cofactor">
    <cofactor evidence="5">
        <name>pyridoxal 5'-phosphate</name>
        <dbReference type="ChEBI" id="CHEBI:597326"/>
    </cofactor>
    <text evidence="5">Binds 1 pyridoxal phosphate per subunit.</text>
</comment>
<dbReference type="InterPro" id="IPR015421">
    <property type="entry name" value="PyrdxlP-dep_Trfase_major"/>
</dbReference>
<organism evidence="6 7">
    <name type="scientific">Acinetobacter junii</name>
    <dbReference type="NCBI Taxonomy" id="40215"/>
    <lineage>
        <taxon>Bacteria</taxon>
        <taxon>Pseudomonadati</taxon>
        <taxon>Pseudomonadota</taxon>
        <taxon>Gammaproteobacteria</taxon>
        <taxon>Moraxellales</taxon>
        <taxon>Moraxellaceae</taxon>
        <taxon>Acinetobacter</taxon>
    </lineage>
</organism>
<keyword evidence="5" id="KW-0055">Arginine biosynthesis</keyword>
<dbReference type="GeneID" id="70092350"/>
<dbReference type="GO" id="GO:0030170">
    <property type="term" value="F:pyridoxal phosphate binding"/>
    <property type="evidence" value="ECO:0007669"/>
    <property type="project" value="InterPro"/>
</dbReference>
<evidence type="ECO:0000313" key="7">
    <source>
        <dbReference type="Proteomes" id="UP000679388"/>
    </source>
</evidence>
<dbReference type="InterPro" id="IPR049704">
    <property type="entry name" value="Aminotrans_3_PPA_site"/>
</dbReference>
<dbReference type="InterPro" id="IPR005814">
    <property type="entry name" value="Aminotrans_3"/>
</dbReference>
<feature type="binding site" evidence="5">
    <location>
        <begin position="229"/>
        <end position="232"/>
    </location>
    <ligand>
        <name>pyridoxal 5'-phosphate</name>
        <dbReference type="ChEBI" id="CHEBI:597326"/>
    </ligand>
</feature>
<comment type="pathway">
    <text evidence="5">Amino-acid biosynthesis; L-arginine biosynthesis; N(2)-acetyl-L-ornithine from L-glutamate: step 4/4.</text>
</comment>
<evidence type="ECO:0000256" key="2">
    <source>
        <dbReference type="ARBA" id="ARBA00022605"/>
    </source>
</evidence>
<sequence>MTNITLAPVQPDQPSHLMATYGRQAISFVRGRGAYLYTADGTEYLDALTGIAVCGLGHAHPVIAESIAEQAATLVHTSNLFEIPWQTAAAQKLAEVSGMEEIFFSNSGAESNEGAIKIARKFGAQQGVSNPKIIVAEQSFHGRTLATLSATGNKKVQEGFAPLVEGFIRVPFGDIEAIQEAAINHPDIVAILIEPIQGEGGVNTAPQGFSYLEEVRALCNQHNWLMMLDEIQTGNGRTGKYFAYQHTNIVPDVMTTAKGLGNGFPVGAVMTQGKAVGLLGAGSHGSTYGGTVLGSRVVYTVIDTLQNENAVENAAKVGAYIVEQLKVHLNDLNVQVRGFGMMIGIQLPKDCAEIVAIARDEYKLIVNVTAGSVVRLLPPLNMTQEQADDLLKRLVPAIQNFLKG</sequence>
<dbReference type="RefSeq" id="WP_212639508.1">
    <property type="nucleotide sequence ID" value="NZ_CP059558.1"/>
</dbReference>
<comment type="similarity">
    <text evidence="5">Belongs to the class-III pyridoxal-phosphate-dependent aminotransferase family. ArgD subfamily.</text>
</comment>
<dbReference type="NCBIfam" id="TIGR00707">
    <property type="entry name" value="argD"/>
    <property type="match status" value="1"/>
</dbReference>
<dbReference type="PROSITE" id="PS00600">
    <property type="entry name" value="AA_TRANSFER_CLASS_3"/>
    <property type="match status" value="1"/>
</dbReference>
<name>A0AAX1MLX5_ACIJU</name>
<keyword evidence="3 5" id="KW-0808">Transferase</keyword>
<dbReference type="InterPro" id="IPR015424">
    <property type="entry name" value="PyrdxlP-dep_Trfase"/>
</dbReference>
<comment type="catalytic activity">
    <reaction evidence="5">
        <text>N(2)-acetyl-L-ornithine + 2-oxoglutarate = N-acetyl-L-glutamate 5-semialdehyde + L-glutamate</text>
        <dbReference type="Rhea" id="RHEA:18049"/>
        <dbReference type="ChEBI" id="CHEBI:16810"/>
        <dbReference type="ChEBI" id="CHEBI:29123"/>
        <dbReference type="ChEBI" id="CHEBI:29985"/>
        <dbReference type="ChEBI" id="CHEBI:57805"/>
        <dbReference type="EC" id="2.6.1.11"/>
    </reaction>
</comment>
<dbReference type="NCBIfam" id="NF002325">
    <property type="entry name" value="PRK01278.1"/>
    <property type="match status" value="1"/>
</dbReference>
<dbReference type="InterPro" id="IPR004636">
    <property type="entry name" value="AcOrn/SuccOrn_fam"/>
</dbReference>
<dbReference type="GO" id="GO:0003992">
    <property type="term" value="F:N2-acetyl-L-ornithine:2-oxoglutarate 5-aminotransferase activity"/>
    <property type="evidence" value="ECO:0007669"/>
    <property type="project" value="UniProtKB-UniRule"/>
</dbReference>
<dbReference type="PANTHER" id="PTHR11986:SF79">
    <property type="entry name" value="ACETYLORNITHINE AMINOTRANSFERASE, MITOCHONDRIAL"/>
    <property type="match status" value="1"/>
</dbReference>
<dbReference type="Gene3D" id="3.40.640.10">
    <property type="entry name" value="Type I PLP-dependent aspartate aminotransferase-like (Major domain)"/>
    <property type="match status" value="1"/>
</dbReference>
<comment type="subcellular location">
    <subcellularLocation>
        <location evidence="5">Cytoplasm</location>
    </subcellularLocation>
</comment>
<feature type="binding site" evidence="5">
    <location>
        <position position="286"/>
    </location>
    <ligand>
        <name>N(2)-acetyl-L-ornithine</name>
        <dbReference type="ChEBI" id="CHEBI:57805"/>
    </ligand>
</feature>
<comment type="subunit">
    <text evidence="5">Homodimer.</text>
</comment>
<feature type="modified residue" description="N6-(pyridoxal phosphate)lysine" evidence="5">
    <location>
        <position position="258"/>
    </location>
</feature>
<feature type="binding site" evidence="5">
    <location>
        <position position="143"/>
    </location>
    <ligand>
        <name>N(2)-acetyl-L-ornithine</name>
        <dbReference type="ChEBI" id="CHEBI:57805"/>
    </ligand>
</feature>